<accession>A0ABP1EU46</accession>
<comment type="caution">
    <text evidence="2">The sequence shown here is derived from an EMBL/GenBank/DDBJ whole genome shotgun (WGS) entry which is preliminary data.</text>
</comment>
<dbReference type="Pfam" id="PF17820">
    <property type="entry name" value="PDZ_6"/>
    <property type="match status" value="1"/>
</dbReference>
<dbReference type="SMART" id="SM00228">
    <property type="entry name" value="PDZ"/>
    <property type="match status" value="1"/>
</dbReference>
<evidence type="ECO:0000313" key="2">
    <source>
        <dbReference type="EMBL" id="CAL2094118.1"/>
    </source>
</evidence>
<reference evidence="2 3" key="1">
    <citation type="submission" date="2024-05" db="EMBL/GenBank/DDBJ databases">
        <authorList>
            <person name="Duchaud E."/>
        </authorList>
    </citation>
    <scope>NUCLEOTIDE SEQUENCE [LARGE SCALE GENOMIC DNA]</scope>
    <source>
        <strain evidence="2">Ena-SAMPLE-TAB-13-05-2024-13:56:06:370-140302</strain>
    </source>
</reference>
<protein>
    <submittedName>
        <fullName evidence="2">PDZ domain-containing protein</fullName>
    </submittedName>
</protein>
<dbReference type="InterPro" id="IPR041489">
    <property type="entry name" value="PDZ_6"/>
</dbReference>
<dbReference type="Proteomes" id="UP001497416">
    <property type="component" value="Unassembled WGS sequence"/>
</dbReference>
<proteinExistence type="predicted"/>
<keyword evidence="3" id="KW-1185">Reference proteome</keyword>
<dbReference type="Gene3D" id="2.30.42.10">
    <property type="match status" value="1"/>
</dbReference>
<organism evidence="2 3">
    <name type="scientific">Tenacibaculum platacis</name>
    <dbReference type="NCBI Taxonomy" id="3137852"/>
    <lineage>
        <taxon>Bacteria</taxon>
        <taxon>Pseudomonadati</taxon>
        <taxon>Bacteroidota</taxon>
        <taxon>Flavobacteriia</taxon>
        <taxon>Flavobacteriales</taxon>
        <taxon>Flavobacteriaceae</taxon>
        <taxon>Tenacibaculum</taxon>
    </lineage>
</organism>
<sequence length="456" mass="52506">MYIGYKRKVHNLRKPLLSLLFLVIVFNAYSQSKFQFYGNEDVRQKIKFTLINNLIILPLQINGKELNFILDTGVNKTILFNLSKNDSLGLNNVEKIQLKGLGDGEPVDALLSKNNRFRVKDLVNPNEDLYVILRDNFNMSAKMGMTIHGIIGFDLLKSLIVKIDYSTKYITFYNPKKYKLKKCGRCEEFRLEFYRNKPYINTYAQLDTVGNKKIETKLLIDSGGSDALWFFEGTHKDINTPKKYFRDVLGEGLSGTIYGNRSKIPSFQLGRYTVENPTVSFLDTTSTANARQFKLRNGSIGGNILKRFKVWFDYGNRRVIFKKNGSLKRGFYYNMSGLSVIYDGQELVQERSENIVADTYGSGGVSDNKTISFVTSYFYRFKPAYKISNVLKDSPADLVGLEVDDVIKRINGSPAYTYTLSQINSLFHEKPDKRITLEIERAGQRYKFKFRLKKRI</sequence>
<dbReference type="InterPro" id="IPR036034">
    <property type="entry name" value="PDZ_sf"/>
</dbReference>
<evidence type="ECO:0000259" key="1">
    <source>
        <dbReference type="SMART" id="SM00228"/>
    </source>
</evidence>
<dbReference type="EMBL" id="CAXIXY010000008">
    <property type="protein sequence ID" value="CAL2094118.1"/>
    <property type="molecule type" value="Genomic_DNA"/>
</dbReference>
<gene>
    <name evidence="2" type="ORF">T190607A01A_60083</name>
</gene>
<dbReference type="SUPFAM" id="SSF50156">
    <property type="entry name" value="PDZ domain-like"/>
    <property type="match status" value="1"/>
</dbReference>
<dbReference type="Pfam" id="PF13650">
    <property type="entry name" value="Asp_protease_2"/>
    <property type="match status" value="1"/>
</dbReference>
<dbReference type="InterPro" id="IPR001478">
    <property type="entry name" value="PDZ"/>
</dbReference>
<feature type="domain" description="PDZ" evidence="1">
    <location>
        <begin position="361"/>
        <end position="443"/>
    </location>
</feature>
<dbReference type="Gene3D" id="2.40.70.10">
    <property type="entry name" value="Acid Proteases"/>
    <property type="match status" value="1"/>
</dbReference>
<dbReference type="InterPro" id="IPR021109">
    <property type="entry name" value="Peptidase_aspartic_dom_sf"/>
</dbReference>
<evidence type="ECO:0000313" key="3">
    <source>
        <dbReference type="Proteomes" id="UP001497416"/>
    </source>
</evidence>
<name>A0ABP1EU46_9FLAO</name>